<evidence type="ECO:0000256" key="1">
    <source>
        <dbReference type="ARBA" id="ARBA00009570"/>
    </source>
</evidence>
<keyword evidence="2 3" id="KW-0560">Oxidoreductase</keyword>
<reference evidence="3" key="1">
    <citation type="journal article" date="2022" name="Int. J. Syst. Evol. Microbiol.">
        <title>Pseudomonas aegrilactucae sp. nov. and Pseudomonas morbosilactucae sp. nov., pathogens causing bacterial rot of lettuce in Japan.</title>
        <authorList>
            <person name="Sawada H."/>
            <person name="Fujikawa T."/>
            <person name="Satou M."/>
        </authorList>
    </citation>
    <scope>NUCLEOTIDE SEQUENCE</scope>
    <source>
        <strain evidence="3">0166_1</strain>
    </source>
</reference>
<dbReference type="Pfam" id="PF00866">
    <property type="entry name" value="Ring_hydroxyl_B"/>
    <property type="match status" value="1"/>
</dbReference>
<comment type="similarity">
    <text evidence="1">Belongs to the bacterial ring-hydroxylating dioxygenase beta subunit family.</text>
</comment>
<evidence type="ECO:0000313" key="4">
    <source>
        <dbReference type="Proteomes" id="UP001162834"/>
    </source>
</evidence>
<dbReference type="GO" id="GO:0019380">
    <property type="term" value="P:3-phenylpropionate catabolic process"/>
    <property type="evidence" value="ECO:0007669"/>
    <property type="project" value="TreeGrafter"/>
</dbReference>
<evidence type="ECO:0000313" key="3">
    <source>
        <dbReference type="EMBL" id="UGS33849.1"/>
    </source>
</evidence>
<dbReference type="EMBL" id="CP087164">
    <property type="protein sequence ID" value="UGS33849.1"/>
    <property type="molecule type" value="Genomic_DNA"/>
</dbReference>
<dbReference type="SUPFAM" id="SSF54427">
    <property type="entry name" value="NTF2-like"/>
    <property type="match status" value="1"/>
</dbReference>
<evidence type="ECO:0000256" key="2">
    <source>
        <dbReference type="ARBA" id="ARBA00023002"/>
    </source>
</evidence>
<gene>
    <name evidence="3" type="primary">hcaF</name>
    <name evidence="3" type="ORF">DSM104329_00214</name>
</gene>
<dbReference type="KEGG" id="sbae:DSM104329_00214"/>
<dbReference type="InterPro" id="IPR000391">
    <property type="entry name" value="Rng_hydr_dOase-bsu"/>
</dbReference>
<organism evidence="3 4">
    <name type="scientific">Capillimicrobium parvum</name>
    <dbReference type="NCBI Taxonomy" id="2884022"/>
    <lineage>
        <taxon>Bacteria</taxon>
        <taxon>Bacillati</taxon>
        <taxon>Actinomycetota</taxon>
        <taxon>Thermoleophilia</taxon>
        <taxon>Solirubrobacterales</taxon>
        <taxon>Capillimicrobiaceae</taxon>
        <taxon>Capillimicrobium</taxon>
    </lineage>
</organism>
<dbReference type="InterPro" id="IPR032710">
    <property type="entry name" value="NTF2-like_dom_sf"/>
</dbReference>
<keyword evidence="4" id="KW-1185">Reference proteome</keyword>
<dbReference type="EC" id="1.14.12.19" evidence="3"/>
<dbReference type="PANTHER" id="PTHR41534">
    <property type="entry name" value="BLR3401 PROTEIN"/>
    <property type="match status" value="1"/>
</dbReference>
<keyword evidence="3" id="KW-0223">Dioxygenase</keyword>
<dbReference type="GO" id="GO:0008695">
    <property type="term" value="F:3-phenylpropionate dioxygenase activity"/>
    <property type="evidence" value="ECO:0007669"/>
    <property type="project" value="UniProtKB-EC"/>
</dbReference>
<accession>A0A9E6XSB5</accession>
<sequence>MAAELNDPSRYSTYVDPEFYAALARHTAELDEPAAPVDAATRDACAALLYREARLLDEGRLEDWLELFVPECLYWMPMTPGGGEPTTEVTLAFDDRRRLEDRIAWLRSAYIWSQIPRSRTRRSITNIEVVQAQAPGELLVRSNFVVHDVRPGYHATFPGWTAHRLRAEGDSWLIAIKQVNLLDSDQAHQNLSIIF</sequence>
<proteinExistence type="inferred from homology"/>
<dbReference type="Proteomes" id="UP001162834">
    <property type="component" value="Chromosome"/>
</dbReference>
<dbReference type="CDD" id="cd00667">
    <property type="entry name" value="ring_hydroxylating_dioxygenases_beta"/>
    <property type="match status" value="1"/>
</dbReference>
<dbReference type="Gene3D" id="3.10.450.50">
    <property type="match status" value="1"/>
</dbReference>
<name>A0A9E6XSB5_9ACTN</name>
<protein>
    <submittedName>
        <fullName evidence="3">3-phenylpropionate/cinnamic acid dioxygenase subunit beta</fullName>
        <ecNumber evidence="3">1.14.12.19</ecNumber>
    </submittedName>
</protein>
<dbReference type="RefSeq" id="WP_259313541.1">
    <property type="nucleotide sequence ID" value="NZ_CP087164.1"/>
</dbReference>
<dbReference type="PANTHER" id="PTHR41534:SF2">
    <property type="entry name" value="3-PHENYLPROPIONATE_CINNAMIC ACID DIOXYGENASE SUBUNIT BETA"/>
    <property type="match status" value="1"/>
</dbReference>
<dbReference type="AlphaFoldDB" id="A0A9E6XSB5"/>